<proteinExistence type="predicted"/>
<keyword evidence="3" id="KW-0812">Transmembrane</keyword>
<feature type="transmembrane region" description="Helical" evidence="3">
    <location>
        <begin position="106"/>
        <end position="127"/>
    </location>
</feature>
<dbReference type="Proteomes" id="UP000218244">
    <property type="component" value="Chromosome"/>
</dbReference>
<feature type="region of interest" description="Disordered" evidence="2">
    <location>
        <begin position="198"/>
        <end position="265"/>
    </location>
</feature>
<evidence type="ECO:0000256" key="3">
    <source>
        <dbReference type="SAM" id="Phobius"/>
    </source>
</evidence>
<dbReference type="EMBL" id="AP017369">
    <property type="protein sequence ID" value="BAU96499.1"/>
    <property type="molecule type" value="Genomic_DNA"/>
</dbReference>
<feature type="compositionally biased region" description="Basic and acidic residues" evidence="2">
    <location>
        <begin position="52"/>
        <end position="61"/>
    </location>
</feature>
<organism evidence="4 5">
    <name type="scientific">Corynebacterium suranareeae</name>
    <dbReference type="NCBI Taxonomy" id="2506452"/>
    <lineage>
        <taxon>Bacteria</taxon>
        <taxon>Bacillati</taxon>
        <taxon>Actinomycetota</taxon>
        <taxon>Actinomycetes</taxon>
        <taxon>Mycobacteriales</taxon>
        <taxon>Corynebacteriaceae</taxon>
        <taxon>Corynebacterium</taxon>
    </lineage>
</organism>
<sequence>MTMTNGSRTESGKIRDRRVADTDPRYGRRVSVSRDFSTAEASGRGASISTQPRREAAPERRHTTRALVNPGAQPTRKRLMQHKLGSQQVMSVRGRRVEAKRADPKVIQLSVLVVILLCIGVGATMGLSGTSTQQTFQLQELQATETDLSNRIESLNRDVEDARSASTLAANATAMGLVSPVEPGVLAVQENGEIVEERAANPDTRPIVDINGQQTRPNRASSNPDETNAVTENLQAIPQEAAAPPYQSNPVPYAATTGQAGGAGQ</sequence>
<evidence type="ECO:0000313" key="5">
    <source>
        <dbReference type="Proteomes" id="UP000218244"/>
    </source>
</evidence>
<dbReference type="KEGG" id="csur:N24_2237"/>
<keyword evidence="5" id="KW-1185">Reference proteome</keyword>
<evidence type="ECO:0000313" key="4">
    <source>
        <dbReference type="EMBL" id="BAU96499.1"/>
    </source>
</evidence>
<feature type="region of interest" description="Disordered" evidence="2">
    <location>
        <begin position="1"/>
        <end position="62"/>
    </location>
</feature>
<feature type="compositionally biased region" description="Polar residues" evidence="2">
    <location>
        <begin position="211"/>
        <end position="236"/>
    </location>
</feature>
<dbReference type="RefSeq" id="WP_096457033.1">
    <property type="nucleotide sequence ID" value="NZ_AP017369.1"/>
</dbReference>
<evidence type="ECO:0008006" key="6">
    <source>
        <dbReference type="Google" id="ProtNLM"/>
    </source>
</evidence>
<protein>
    <recommendedName>
        <fullName evidence="6">Cell division protein FtsL</fullName>
    </recommendedName>
</protein>
<feature type="coiled-coil region" evidence="1">
    <location>
        <begin position="138"/>
        <end position="165"/>
    </location>
</feature>
<keyword evidence="1" id="KW-0175">Coiled coil</keyword>
<gene>
    <name evidence="4" type="ORF">N24_2237</name>
</gene>
<reference evidence="4 5" key="1">
    <citation type="submission" date="2016-02" db="EMBL/GenBank/DDBJ databases">
        <title>Corynebacterium glutamicum N24 whole genome sequencing project.</title>
        <authorList>
            <person name="Matsutani M."/>
            <person name="Nangtapong N."/>
            <person name="Yakushi T."/>
            <person name="Matsushita K."/>
        </authorList>
    </citation>
    <scope>NUCLEOTIDE SEQUENCE [LARGE SCALE GENOMIC DNA]</scope>
    <source>
        <strain evidence="4 5">N24</strain>
    </source>
</reference>
<accession>A0A160PR25</accession>
<keyword evidence="3" id="KW-0472">Membrane</keyword>
<feature type="compositionally biased region" description="Basic and acidic residues" evidence="2">
    <location>
        <begin position="10"/>
        <end position="26"/>
    </location>
</feature>
<keyword evidence="3" id="KW-1133">Transmembrane helix</keyword>
<evidence type="ECO:0000256" key="1">
    <source>
        <dbReference type="SAM" id="Coils"/>
    </source>
</evidence>
<dbReference type="AlphaFoldDB" id="A0A160PR25"/>
<evidence type="ECO:0000256" key="2">
    <source>
        <dbReference type="SAM" id="MobiDB-lite"/>
    </source>
</evidence>
<name>A0A160PR25_9CORY</name>